<organism evidence="1 2">
    <name type="scientific">Peronospora destructor</name>
    <dbReference type="NCBI Taxonomy" id="86335"/>
    <lineage>
        <taxon>Eukaryota</taxon>
        <taxon>Sar</taxon>
        <taxon>Stramenopiles</taxon>
        <taxon>Oomycota</taxon>
        <taxon>Peronosporomycetes</taxon>
        <taxon>Peronosporales</taxon>
        <taxon>Peronosporaceae</taxon>
        <taxon>Peronospora</taxon>
    </lineage>
</organism>
<dbReference type="AlphaFoldDB" id="A0AAV0TWM6"/>
<sequence>MKSALAKENENLKRLHSVNVEMERQFKQLTTDQKKALMKAEQEQEHKRRNPVLKVNPLTQDQCAEIAQTSYLEIKVFRESDTCFSSTGTSVLGWRDRHVLRQNKLMFSLEKTFHARATDLMARDIWDILSLPEPIVIMRRDAKVHFQVVQRLHEDAVVYYTIHWSVKTLTFRSMALRMESRGSGSWGLLQW</sequence>
<dbReference type="EMBL" id="CANTFM010000643">
    <property type="protein sequence ID" value="CAI5726960.1"/>
    <property type="molecule type" value="Genomic_DNA"/>
</dbReference>
<accession>A0AAV0TWM6</accession>
<comment type="caution">
    <text evidence="1">The sequence shown here is derived from an EMBL/GenBank/DDBJ whole genome shotgun (WGS) entry which is preliminary data.</text>
</comment>
<evidence type="ECO:0000313" key="2">
    <source>
        <dbReference type="Proteomes" id="UP001162029"/>
    </source>
</evidence>
<evidence type="ECO:0000313" key="1">
    <source>
        <dbReference type="EMBL" id="CAI5726960.1"/>
    </source>
</evidence>
<reference evidence="1" key="1">
    <citation type="submission" date="2022-12" db="EMBL/GenBank/DDBJ databases">
        <authorList>
            <person name="Webb A."/>
        </authorList>
    </citation>
    <scope>NUCLEOTIDE SEQUENCE</scope>
    <source>
        <strain evidence="1">Pd1</strain>
    </source>
</reference>
<dbReference type="Proteomes" id="UP001162029">
    <property type="component" value="Unassembled WGS sequence"/>
</dbReference>
<protein>
    <submittedName>
        <fullName evidence="1">Uncharacterized protein</fullName>
    </submittedName>
</protein>
<proteinExistence type="predicted"/>
<gene>
    <name evidence="1" type="ORF">PDE001_LOCUS3698</name>
</gene>
<keyword evidence="2" id="KW-1185">Reference proteome</keyword>
<name>A0AAV0TWM6_9STRA</name>